<feature type="transmembrane region" description="Helical" evidence="1">
    <location>
        <begin position="51"/>
        <end position="72"/>
    </location>
</feature>
<dbReference type="AlphaFoldDB" id="X1F3M0"/>
<proteinExistence type="predicted"/>
<sequence length="76" mass="8210">VVIVLMVIAIVLPLGIGMIAIMDEVLITVPFNMTGLNETQLPLKSVVDPSLIVLLTILLPILAVIGIIMYFLPKKT</sequence>
<organism evidence="2">
    <name type="scientific">marine sediment metagenome</name>
    <dbReference type="NCBI Taxonomy" id="412755"/>
    <lineage>
        <taxon>unclassified sequences</taxon>
        <taxon>metagenomes</taxon>
        <taxon>ecological metagenomes</taxon>
    </lineage>
</organism>
<keyword evidence="1" id="KW-0472">Membrane</keyword>
<gene>
    <name evidence="2" type="ORF">S03H2_18639</name>
</gene>
<feature type="non-terminal residue" evidence="2">
    <location>
        <position position="1"/>
    </location>
</feature>
<keyword evidence="1" id="KW-0812">Transmembrane</keyword>
<keyword evidence="1" id="KW-1133">Transmembrane helix</keyword>
<feature type="transmembrane region" description="Helical" evidence="1">
    <location>
        <begin position="7"/>
        <end position="31"/>
    </location>
</feature>
<reference evidence="2" key="1">
    <citation type="journal article" date="2014" name="Front. Microbiol.">
        <title>High frequency of phylogenetically diverse reductive dehalogenase-homologous genes in deep subseafloor sedimentary metagenomes.</title>
        <authorList>
            <person name="Kawai M."/>
            <person name="Futagami T."/>
            <person name="Toyoda A."/>
            <person name="Takaki Y."/>
            <person name="Nishi S."/>
            <person name="Hori S."/>
            <person name="Arai W."/>
            <person name="Tsubouchi T."/>
            <person name="Morono Y."/>
            <person name="Uchiyama I."/>
            <person name="Ito T."/>
            <person name="Fujiyama A."/>
            <person name="Inagaki F."/>
            <person name="Takami H."/>
        </authorList>
    </citation>
    <scope>NUCLEOTIDE SEQUENCE</scope>
    <source>
        <strain evidence="2">Expedition CK06-06</strain>
    </source>
</reference>
<protein>
    <submittedName>
        <fullName evidence="2">Uncharacterized protein</fullName>
    </submittedName>
</protein>
<evidence type="ECO:0000313" key="2">
    <source>
        <dbReference type="EMBL" id="GAH40241.1"/>
    </source>
</evidence>
<evidence type="ECO:0000256" key="1">
    <source>
        <dbReference type="SAM" id="Phobius"/>
    </source>
</evidence>
<name>X1F3M0_9ZZZZ</name>
<dbReference type="EMBL" id="BARU01009682">
    <property type="protein sequence ID" value="GAH40241.1"/>
    <property type="molecule type" value="Genomic_DNA"/>
</dbReference>
<accession>X1F3M0</accession>
<comment type="caution">
    <text evidence="2">The sequence shown here is derived from an EMBL/GenBank/DDBJ whole genome shotgun (WGS) entry which is preliminary data.</text>
</comment>